<feature type="transmembrane region" description="Helical" evidence="6">
    <location>
        <begin position="44"/>
        <end position="64"/>
    </location>
</feature>
<evidence type="ECO:0000256" key="5">
    <source>
        <dbReference type="SAM" id="MobiDB-lite"/>
    </source>
</evidence>
<keyword evidence="11" id="KW-1185">Reference proteome</keyword>
<comment type="similarity">
    <text evidence="1">Belongs to the multicopper oxidase family.</text>
</comment>
<keyword evidence="3" id="KW-0560">Oxidoreductase</keyword>
<dbReference type="PROSITE" id="PS00079">
    <property type="entry name" value="MULTICOPPER_OXIDASE1"/>
    <property type="match status" value="1"/>
</dbReference>
<evidence type="ECO:0000313" key="11">
    <source>
        <dbReference type="Proteomes" id="UP000287124"/>
    </source>
</evidence>
<dbReference type="PANTHER" id="PTHR11709">
    <property type="entry name" value="MULTI-COPPER OXIDASE"/>
    <property type="match status" value="1"/>
</dbReference>
<keyword evidence="6" id="KW-1133">Transmembrane helix</keyword>
<dbReference type="CDD" id="cd04205">
    <property type="entry name" value="CuRO_2_LCC_like"/>
    <property type="match status" value="1"/>
</dbReference>
<evidence type="ECO:0000259" key="7">
    <source>
        <dbReference type="Pfam" id="PF00394"/>
    </source>
</evidence>
<reference evidence="10 11" key="1">
    <citation type="submission" date="2017-06" db="EMBL/GenBank/DDBJ databases">
        <title>Comparative genomic analysis of Ambrosia Fusariam Clade fungi.</title>
        <authorList>
            <person name="Stajich J.E."/>
            <person name="Carrillo J."/>
            <person name="Kijimoto T."/>
            <person name="Eskalen A."/>
            <person name="O'Donnell K."/>
            <person name="Kasson M."/>
        </authorList>
    </citation>
    <scope>NUCLEOTIDE SEQUENCE [LARGE SCALE GENOMIC DNA]</scope>
    <source>
        <strain evidence="10 11">UCR1854</strain>
    </source>
</reference>
<feature type="domain" description="Plastocyanin-like" evidence="7">
    <location>
        <begin position="227"/>
        <end position="373"/>
    </location>
</feature>
<dbReference type="InterPro" id="IPR008972">
    <property type="entry name" value="Cupredoxin"/>
</dbReference>
<keyword evidence="4" id="KW-0186">Copper</keyword>
<feature type="region of interest" description="Disordered" evidence="5">
    <location>
        <begin position="533"/>
        <end position="558"/>
    </location>
</feature>
<keyword evidence="6" id="KW-0812">Transmembrane</keyword>
<dbReference type="GO" id="GO:0016491">
    <property type="term" value="F:oxidoreductase activity"/>
    <property type="evidence" value="ECO:0007669"/>
    <property type="project" value="UniProtKB-KW"/>
</dbReference>
<evidence type="ECO:0000313" key="10">
    <source>
        <dbReference type="EMBL" id="RTE84076.1"/>
    </source>
</evidence>
<gene>
    <name evidence="10" type="ORF">BHE90_001361</name>
</gene>
<dbReference type="InterPro" id="IPR045087">
    <property type="entry name" value="Cu-oxidase_fam"/>
</dbReference>
<dbReference type="Pfam" id="PF00394">
    <property type="entry name" value="Cu-oxidase"/>
    <property type="match status" value="1"/>
</dbReference>
<evidence type="ECO:0000256" key="4">
    <source>
        <dbReference type="ARBA" id="ARBA00023008"/>
    </source>
</evidence>
<dbReference type="InterPro" id="IPR011707">
    <property type="entry name" value="Cu-oxidase-like_N"/>
</dbReference>
<evidence type="ECO:0000259" key="8">
    <source>
        <dbReference type="Pfam" id="PF07731"/>
    </source>
</evidence>
<feature type="domain" description="Plastocyanin-like" evidence="9">
    <location>
        <begin position="106"/>
        <end position="220"/>
    </location>
</feature>
<comment type="caution">
    <text evidence="10">The sequence shown here is derived from an EMBL/GenBank/DDBJ whole genome shotgun (WGS) entry which is preliminary data.</text>
</comment>
<evidence type="ECO:0000256" key="1">
    <source>
        <dbReference type="ARBA" id="ARBA00010609"/>
    </source>
</evidence>
<evidence type="ECO:0000259" key="9">
    <source>
        <dbReference type="Pfam" id="PF07732"/>
    </source>
</evidence>
<keyword evidence="2" id="KW-0479">Metal-binding</keyword>
<evidence type="ECO:0000256" key="3">
    <source>
        <dbReference type="ARBA" id="ARBA00023002"/>
    </source>
</evidence>
<dbReference type="PANTHER" id="PTHR11709:SF511">
    <property type="entry name" value="LACCASE"/>
    <property type="match status" value="1"/>
</dbReference>
<dbReference type="EMBL" id="MIKF01000010">
    <property type="protein sequence ID" value="RTE84076.1"/>
    <property type="molecule type" value="Genomic_DNA"/>
</dbReference>
<dbReference type="GO" id="GO:0005507">
    <property type="term" value="F:copper ion binding"/>
    <property type="evidence" value="ECO:0007669"/>
    <property type="project" value="InterPro"/>
</dbReference>
<keyword evidence="6" id="KW-0472">Membrane</keyword>
<dbReference type="Pfam" id="PF07732">
    <property type="entry name" value="Cu-oxidase_3"/>
    <property type="match status" value="1"/>
</dbReference>
<evidence type="ECO:0000256" key="2">
    <source>
        <dbReference type="ARBA" id="ARBA00022723"/>
    </source>
</evidence>
<proteinExistence type="inferred from homology"/>
<dbReference type="InterPro" id="IPR001117">
    <property type="entry name" value="Cu-oxidase_2nd"/>
</dbReference>
<sequence length="558" mass="62307">MVAHDEEHDGLLDEFELQDEDQKPWTEVPHYTVRRSTRFTGRRVWCLIAAVVPIALLFILGFAVSSIATEQRPAEVRDHLALRLHPEEHISRPTTTLIFNWTITAGLRSPDGVQKRVYLVNNEFPGPTIEARSGDRLVLHIHNGLPTEGISIHWHGLRMKGQNLMDGAAGITQCPILPGHDYVYNFTIGDDEYGTFWWHSHSEVQRADGLWGGLVVHSSQEASPPQEDYLVVVSDWFHRNQTEVLAWYADASSRGNEPVPDSLLLNGIGRFNCSMAVPARPVVCSQKTSDELATLLNPCRDKSTRLRFVNAGSVAGFSVQIDGATMQPVRVDGGFSVRAETSNSIGIIYPGERVEVDVKWIEDYPGDHFLRIDLDSENFGYPNPALNPTQSFSIFEGKGDEDGHKEHLAPSETRTLDLQNLTAATRVSEIPSTAKETFVLYAKTEKLAHLNYEPVGFINHTSWKPQSPPLLSQNRSAWDNNQLVPFIGLSSDEPTRVDIVINNLDDGAHPFHLHGHSFYVLSSYRDEGRSGWGSYHPHSGEQPPNGLNLDLPLRKDTG</sequence>
<dbReference type="InterPro" id="IPR033138">
    <property type="entry name" value="Cu_oxidase_CS"/>
</dbReference>
<organism evidence="10 11">
    <name type="scientific">Fusarium euwallaceae</name>
    <dbReference type="NCBI Taxonomy" id="1147111"/>
    <lineage>
        <taxon>Eukaryota</taxon>
        <taxon>Fungi</taxon>
        <taxon>Dikarya</taxon>
        <taxon>Ascomycota</taxon>
        <taxon>Pezizomycotina</taxon>
        <taxon>Sordariomycetes</taxon>
        <taxon>Hypocreomycetidae</taxon>
        <taxon>Hypocreales</taxon>
        <taxon>Nectriaceae</taxon>
        <taxon>Fusarium</taxon>
        <taxon>Fusarium solani species complex</taxon>
    </lineage>
</organism>
<dbReference type="SUPFAM" id="SSF49503">
    <property type="entry name" value="Cupredoxins"/>
    <property type="match status" value="3"/>
</dbReference>
<dbReference type="Proteomes" id="UP000287124">
    <property type="component" value="Unassembled WGS sequence"/>
</dbReference>
<feature type="domain" description="Plastocyanin-like" evidence="8">
    <location>
        <begin position="488"/>
        <end position="557"/>
    </location>
</feature>
<dbReference type="Pfam" id="PF07731">
    <property type="entry name" value="Cu-oxidase_2"/>
    <property type="match status" value="1"/>
</dbReference>
<evidence type="ECO:0000256" key="6">
    <source>
        <dbReference type="SAM" id="Phobius"/>
    </source>
</evidence>
<dbReference type="AlphaFoldDB" id="A0A430M7W6"/>
<protein>
    <recommendedName>
        <fullName evidence="12">Laccase-2</fullName>
    </recommendedName>
</protein>
<evidence type="ECO:0008006" key="12">
    <source>
        <dbReference type="Google" id="ProtNLM"/>
    </source>
</evidence>
<dbReference type="Gene3D" id="2.60.40.420">
    <property type="entry name" value="Cupredoxins - blue copper proteins"/>
    <property type="match status" value="3"/>
</dbReference>
<name>A0A430M7W6_9HYPO</name>
<accession>A0A430M7W6</accession>
<dbReference type="InterPro" id="IPR011706">
    <property type="entry name" value="Cu-oxidase_C"/>
</dbReference>